<dbReference type="CDD" id="cd01949">
    <property type="entry name" value="GGDEF"/>
    <property type="match status" value="1"/>
</dbReference>
<keyword evidence="1" id="KW-0472">Membrane</keyword>
<dbReference type="Pfam" id="PF05226">
    <property type="entry name" value="CHASE2"/>
    <property type="match status" value="1"/>
</dbReference>
<feature type="domain" description="GGDEF" evidence="2">
    <location>
        <begin position="442"/>
        <end position="578"/>
    </location>
</feature>
<feature type="transmembrane region" description="Helical" evidence="1">
    <location>
        <begin position="329"/>
        <end position="347"/>
    </location>
</feature>
<feature type="transmembrane region" description="Helical" evidence="1">
    <location>
        <begin position="383"/>
        <end position="404"/>
    </location>
</feature>
<keyword evidence="1" id="KW-1133">Transmembrane helix</keyword>
<evidence type="ECO:0000259" key="2">
    <source>
        <dbReference type="PROSITE" id="PS50887"/>
    </source>
</evidence>
<dbReference type="FunFam" id="3.30.70.270:FF:000001">
    <property type="entry name" value="Diguanylate cyclase domain protein"/>
    <property type="match status" value="1"/>
</dbReference>
<dbReference type="InterPro" id="IPR043128">
    <property type="entry name" value="Rev_trsase/Diguanyl_cyclase"/>
</dbReference>
<dbReference type="GO" id="GO:0005886">
    <property type="term" value="C:plasma membrane"/>
    <property type="evidence" value="ECO:0007669"/>
    <property type="project" value="TreeGrafter"/>
</dbReference>
<dbReference type="PANTHER" id="PTHR45138:SF9">
    <property type="entry name" value="DIGUANYLATE CYCLASE DGCM-RELATED"/>
    <property type="match status" value="1"/>
</dbReference>
<reference evidence="3" key="1">
    <citation type="submission" date="2024-07" db="EMBL/GenBank/DDBJ databases">
        <authorList>
            <person name="Kim Y.J."/>
            <person name="Jeong J.Y."/>
        </authorList>
    </citation>
    <scope>NUCLEOTIDE SEQUENCE</scope>
    <source>
        <strain evidence="3">GIHE-MW2</strain>
    </source>
</reference>
<dbReference type="InterPro" id="IPR007890">
    <property type="entry name" value="CHASE2"/>
</dbReference>
<gene>
    <name evidence="3" type="ORF">ABWT76_001929</name>
</gene>
<dbReference type="InterPro" id="IPR000160">
    <property type="entry name" value="GGDEF_dom"/>
</dbReference>
<proteinExistence type="predicted"/>
<sequence>MWQRIGGLFQQWKKTLIIGPTVASLIILGDCKGSFQLLEWATLDQFFRLRPLEQPDSRLAIVSIEQSDINHLGTWPIPDAILADLIEKINQQSPRAIGLLMYRDIPIDPGDDQLIDIYKNTPTLMGIEKVVGETIPAPSWLAEKGQVGISDVMLDADGKLRRALISVQLDSGVVKENIAVKLALKYLASEGIFLTPIAEESDAFQLGKSVLTPLNENNGAYIGTDFGGYQILLNYRGLIERFKVVSLTDVLQNKSELEKKEIFRDRIVLIGATSPRFGEMFSTPYQPYLLGTDSRVPGIVIQANLTSQIISAALDGRPMIRVWSKQQKWLWIIFWSFLGAIAAAHLGEIKPISLRSFRWELFPILLGIGSLFGISYSAFLWGWWLPVISPLTGFISAAIALIAYQHYQLSHLASIDSLTQLANRGYFDRYLNSFSDSCGKKAHLALILCDVDCFKLFNDTYGHQAGDDCLRQVAKAITQAVRRTDIVARYGGEEFVVILPNTNAETAAQVAERIRLQVRKLEIPHAHNKAFQYVTLSCGVASTLINADFSPAALINTADQALYQAKEQGRDRVLYALN</sequence>
<dbReference type="SMART" id="SM00267">
    <property type="entry name" value="GGDEF"/>
    <property type="match status" value="1"/>
</dbReference>
<dbReference type="PROSITE" id="PS50887">
    <property type="entry name" value="GGDEF"/>
    <property type="match status" value="1"/>
</dbReference>
<dbReference type="NCBIfam" id="TIGR00254">
    <property type="entry name" value="GGDEF"/>
    <property type="match status" value="1"/>
</dbReference>
<dbReference type="Pfam" id="PF00990">
    <property type="entry name" value="GGDEF"/>
    <property type="match status" value="1"/>
</dbReference>
<dbReference type="GO" id="GO:1902201">
    <property type="term" value="P:negative regulation of bacterial-type flagellum-dependent cell motility"/>
    <property type="evidence" value="ECO:0007669"/>
    <property type="project" value="TreeGrafter"/>
</dbReference>
<dbReference type="GO" id="GO:0052621">
    <property type="term" value="F:diguanylate cyclase activity"/>
    <property type="evidence" value="ECO:0007669"/>
    <property type="project" value="TreeGrafter"/>
</dbReference>
<dbReference type="PANTHER" id="PTHR45138">
    <property type="entry name" value="REGULATORY COMPONENTS OF SENSORY TRANSDUCTION SYSTEM"/>
    <property type="match status" value="1"/>
</dbReference>
<accession>A0AAU8JLQ6</accession>
<evidence type="ECO:0000256" key="1">
    <source>
        <dbReference type="SAM" id="Phobius"/>
    </source>
</evidence>
<dbReference type="EMBL" id="CP159837">
    <property type="protein sequence ID" value="XCM39038.1"/>
    <property type="molecule type" value="Genomic_DNA"/>
</dbReference>
<dbReference type="SMART" id="SM01080">
    <property type="entry name" value="CHASE2"/>
    <property type="match status" value="1"/>
</dbReference>
<dbReference type="GO" id="GO:0043709">
    <property type="term" value="P:cell adhesion involved in single-species biofilm formation"/>
    <property type="evidence" value="ECO:0007669"/>
    <property type="project" value="TreeGrafter"/>
</dbReference>
<organism evidence="3">
    <name type="scientific">Planktothricoides raciborskii GIHE-MW2</name>
    <dbReference type="NCBI Taxonomy" id="2792601"/>
    <lineage>
        <taxon>Bacteria</taxon>
        <taxon>Bacillati</taxon>
        <taxon>Cyanobacteriota</taxon>
        <taxon>Cyanophyceae</taxon>
        <taxon>Oscillatoriophycideae</taxon>
        <taxon>Oscillatoriales</taxon>
        <taxon>Oscillatoriaceae</taxon>
        <taxon>Planktothricoides</taxon>
    </lineage>
</organism>
<dbReference type="RefSeq" id="WP_190880143.1">
    <property type="nucleotide sequence ID" value="NZ_CP159837.1"/>
</dbReference>
<evidence type="ECO:0000313" key="3">
    <source>
        <dbReference type="EMBL" id="XCM39038.1"/>
    </source>
</evidence>
<dbReference type="InterPro" id="IPR029787">
    <property type="entry name" value="Nucleotide_cyclase"/>
</dbReference>
<feature type="transmembrane region" description="Helical" evidence="1">
    <location>
        <begin position="359"/>
        <end position="377"/>
    </location>
</feature>
<dbReference type="SUPFAM" id="SSF55073">
    <property type="entry name" value="Nucleotide cyclase"/>
    <property type="match status" value="1"/>
</dbReference>
<name>A0AAU8JLQ6_9CYAN</name>
<dbReference type="InterPro" id="IPR050469">
    <property type="entry name" value="Diguanylate_Cyclase"/>
</dbReference>
<protein>
    <submittedName>
        <fullName evidence="3">CHASE2 domain-containing protein</fullName>
    </submittedName>
</protein>
<dbReference type="Gene3D" id="3.30.70.270">
    <property type="match status" value="1"/>
</dbReference>
<keyword evidence="1" id="KW-0812">Transmembrane</keyword>
<dbReference type="AlphaFoldDB" id="A0AAU8JLQ6"/>